<dbReference type="PROSITE" id="PS51257">
    <property type="entry name" value="PROKAR_LIPOPROTEIN"/>
    <property type="match status" value="1"/>
</dbReference>
<dbReference type="EMBL" id="FOLH01000001">
    <property type="protein sequence ID" value="SFB87540.1"/>
    <property type="molecule type" value="Genomic_DNA"/>
</dbReference>
<dbReference type="AlphaFoldDB" id="A0A1I1ERJ4"/>
<dbReference type="STRING" id="1122252.SAMN05660443_0664"/>
<reference evidence="1 2" key="1">
    <citation type="submission" date="2016-10" db="EMBL/GenBank/DDBJ databases">
        <authorList>
            <person name="de Groot N.N."/>
        </authorList>
    </citation>
    <scope>NUCLEOTIDE SEQUENCE [LARGE SCALE GENOMIC DNA]</scope>
    <source>
        <strain evidence="1 2">DSM 18438</strain>
    </source>
</reference>
<name>A0A1I1ERJ4_9GAMM</name>
<dbReference type="RefSeq" id="WP_091959106.1">
    <property type="nucleotide sequence ID" value="NZ_FOLH01000001.1"/>
</dbReference>
<accession>A0A1I1ERJ4</accession>
<dbReference type="Proteomes" id="UP000199058">
    <property type="component" value="Unassembled WGS sequence"/>
</dbReference>
<keyword evidence="2" id="KW-1185">Reference proteome</keyword>
<evidence type="ECO:0000313" key="1">
    <source>
        <dbReference type="EMBL" id="SFB87540.1"/>
    </source>
</evidence>
<proteinExistence type="predicted"/>
<gene>
    <name evidence="1" type="ORF">SAMN05660443_0664</name>
</gene>
<protein>
    <submittedName>
        <fullName evidence="1">Uncharacterized protein</fullName>
    </submittedName>
</protein>
<dbReference type="OrthoDB" id="6174298at2"/>
<sequence length="133" mass="14851">MRFSLFGVAVLALFLSACKSDPNRVHHVEDEVRETIKAQISQQYREPEATRFRVQEIASYDPNASEFVKEFISNATSYMLCGEVNGKNRFGSYGGYKHFAALYLSALDEGGDPEVDVMYQGNPGFDSFASDCP</sequence>
<evidence type="ECO:0000313" key="2">
    <source>
        <dbReference type="Proteomes" id="UP000199058"/>
    </source>
</evidence>
<organism evidence="1 2">
    <name type="scientific">Marinospirillum celere</name>
    <dbReference type="NCBI Taxonomy" id="1122252"/>
    <lineage>
        <taxon>Bacteria</taxon>
        <taxon>Pseudomonadati</taxon>
        <taxon>Pseudomonadota</taxon>
        <taxon>Gammaproteobacteria</taxon>
        <taxon>Oceanospirillales</taxon>
        <taxon>Oceanospirillaceae</taxon>
        <taxon>Marinospirillum</taxon>
    </lineage>
</organism>